<dbReference type="GO" id="GO:0019901">
    <property type="term" value="F:protein kinase binding"/>
    <property type="evidence" value="ECO:0007669"/>
    <property type="project" value="InterPro"/>
</dbReference>
<dbReference type="OrthoDB" id="244495at2759"/>
<evidence type="ECO:0000313" key="1">
    <source>
        <dbReference type="EMBL" id="QLG71218.1"/>
    </source>
</evidence>
<accession>A0A7H9AXS7</accession>
<dbReference type="Proteomes" id="UP000509704">
    <property type="component" value="Chromosome 2"/>
</dbReference>
<dbReference type="GO" id="GO:0000307">
    <property type="term" value="C:cyclin-dependent protein kinase holoenzyme complex"/>
    <property type="evidence" value="ECO:0007669"/>
    <property type="project" value="UniProtKB-ARBA"/>
</dbReference>
<dbReference type="CDD" id="cd20557">
    <property type="entry name" value="CYCLIN_ScPCL1-like"/>
    <property type="match status" value="1"/>
</dbReference>
<evidence type="ECO:0000313" key="2">
    <source>
        <dbReference type="Proteomes" id="UP000509704"/>
    </source>
</evidence>
<keyword evidence="2" id="KW-1185">Reference proteome</keyword>
<name>A0A7H9AXS7_ZYGMR</name>
<dbReference type="EMBL" id="CP058605">
    <property type="protein sequence ID" value="QLG71218.1"/>
    <property type="molecule type" value="Genomic_DNA"/>
</dbReference>
<dbReference type="InterPro" id="IPR036915">
    <property type="entry name" value="Cyclin-like_sf"/>
</dbReference>
<dbReference type="GO" id="GO:0005634">
    <property type="term" value="C:nucleus"/>
    <property type="evidence" value="ECO:0007669"/>
    <property type="project" value="TreeGrafter"/>
</dbReference>
<dbReference type="PANTHER" id="PTHR15615:SF27">
    <property type="entry name" value="PHO85 CYCLIN CLG1"/>
    <property type="match status" value="1"/>
</dbReference>
<dbReference type="KEGG" id="zmk:HG535_0B02570"/>
<sequence length="434" mass="48712">MATFMYYPGHVANSGVRHGAPMNQQQQQQGPTYLAAGNQGTINPYGYYQQQPMQHPVQQPVHPMAHQQSYFNQGLVPPPIQHHPHACHRHTCSFPQATLPPMGMFYGVPPAPILPPLAIEEPVAREESVNGGVNQFLDYDLDLISDFVVKNAYIAFGTDASTIIRETNSTENIDLFTKGVSSVLNATRLPSVTIFLAIDLLHKYISKLPQGIESLGGKSVNVIYQNTMIALVLANKFNDDKTFTNKSWTQATGMTLNSVNDYEKEWLEVLEWRLFQDKFTSYEKLSHSFELFCQDKRCPSPPNLLPTPHSTDNYLSPLSGYQTPAQLKANIYSSPCYYNEDPNDCLHSNRSRIGVMNSSPINRIQTSQSVGVFGMNGSTNYNPSYFQYGMQQPNVESINMGVSPNRSWTVDENFHNPSKLAQMDSSYYCYSAVY</sequence>
<dbReference type="Gene3D" id="1.10.472.10">
    <property type="entry name" value="Cyclin-like"/>
    <property type="match status" value="1"/>
</dbReference>
<organism evidence="1 2">
    <name type="scientific">Zygotorulaspora mrakii</name>
    <name type="common">Zygosaccharomyces mrakii</name>
    <dbReference type="NCBI Taxonomy" id="42260"/>
    <lineage>
        <taxon>Eukaryota</taxon>
        <taxon>Fungi</taxon>
        <taxon>Dikarya</taxon>
        <taxon>Ascomycota</taxon>
        <taxon>Saccharomycotina</taxon>
        <taxon>Saccharomycetes</taxon>
        <taxon>Saccharomycetales</taxon>
        <taxon>Saccharomycetaceae</taxon>
        <taxon>Zygotorulaspora</taxon>
    </lineage>
</organism>
<dbReference type="InterPro" id="IPR013922">
    <property type="entry name" value="Cyclin_PHO80-like"/>
</dbReference>
<dbReference type="GO" id="GO:0016538">
    <property type="term" value="F:cyclin-dependent protein serine/threonine kinase regulator activity"/>
    <property type="evidence" value="ECO:0007669"/>
    <property type="project" value="TreeGrafter"/>
</dbReference>
<gene>
    <name evidence="1" type="ORF">HG535_0B02570</name>
</gene>
<dbReference type="PANTHER" id="PTHR15615">
    <property type="match status" value="1"/>
</dbReference>
<dbReference type="SUPFAM" id="SSF47954">
    <property type="entry name" value="Cyclin-like"/>
    <property type="match status" value="1"/>
</dbReference>
<dbReference type="RefSeq" id="XP_037142946.1">
    <property type="nucleotide sequence ID" value="XM_037287051.1"/>
</dbReference>
<protein>
    <submittedName>
        <fullName evidence="1">Uncharacterized protein</fullName>
    </submittedName>
</protein>
<proteinExistence type="predicted"/>
<dbReference type="AlphaFoldDB" id="A0A7H9AXS7"/>
<dbReference type="GeneID" id="59234879"/>
<reference evidence="1 2" key="1">
    <citation type="submission" date="2020-07" db="EMBL/GenBank/DDBJ databases">
        <title>The yeast mating-type switching endonuclease HO is a domesticated member of an unorthodox homing genetic element family.</title>
        <authorList>
            <person name="Coughlan A.Y."/>
            <person name="Lombardi L."/>
            <person name="Braun-Galleani S."/>
            <person name="Martos A.R."/>
            <person name="Galeote V."/>
            <person name="Bigey F."/>
            <person name="Dequin S."/>
            <person name="Byrne K.P."/>
            <person name="Wolfe K.H."/>
        </authorList>
    </citation>
    <scope>NUCLEOTIDE SEQUENCE [LARGE SCALE GENOMIC DNA]</scope>
    <source>
        <strain evidence="1 2">NRRL Y-6702</strain>
    </source>
</reference>